<dbReference type="AlphaFoldDB" id="A0A815V8V1"/>
<reference evidence="1" key="1">
    <citation type="submission" date="2021-02" db="EMBL/GenBank/DDBJ databases">
        <authorList>
            <person name="Nowell W R."/>
        </authorList>
    </citation>
    <scope>NUCLEOTIDE SEQUENCE</scope>
</reference>
<accession>A0A815V8V1</accession>
<dbReference type="Proteomes" id="UP000663828">
    <property type="component" value="Unassembled WGS sequence"/>
</dbReference>
<organism evidence="1 4">
    <name type="scientific">Adineta ricciae</name>
    <name type="common">Rotifer</name>
    <dbReference type="NCBI Taxonomy" id="249248"/>
    <lineage>
        <taxon>Eukaryota</taxon>
        <taxon>Metazoa</taxon>
        <taxon>Spiralia</taxon>
        <taxon>Gnathifera</taxon>
        <taxon>Rotifera</taxon>
        <taxon>Eurotatoria</taxon>
        <taxon>Bdelloidea</taxon>
        <taxon>Adinetida</taxon>
        <taxon>Adinetidae</taxon>
        <taxon>Adineta</taxon>
    </lineage>
</organism>
<dbReference type="OrthoDB" id="10062362at2759"/>
<keyword evidence="3" id="KW-1185">Reference proteome</keyword>
<dbReference type="EMBL" id="CAJNOR010005243">
    <property type="protein sequence ID" value="CAF1553165.1"/>
    <property type="molecule type" value="Genomic_DNA"/>
</dbReference>
<sequence length="526" mass="61026">MVSTTQGGHVRSFSINDQELSNIVVRSNERYDILIDIFQVQEQLQNHWPYHRRSKEPPIDKWNEKGLMGVCILRELTYFDVGRSFLADSLHNKRMVHLWLNKRFRNEDWNISKGITISIILGSDSIGIGNGVVLVLITGGYSRLVRKINIFIDINIIISLNIGGRIIELATLFRCVRLPSTTTRIPRSLIEYRRFKANELRVLLLFGHVIFKKFLQEQYYKHLLQLVVIMHMSEGRKIDNLDEQFIKRLCHSFVLSFSQIYTDRHCVQVVHSIIHIPETINDFGPLTNYTTFQFENDLGTSLRFSLFLTFRLFVLWTGVLVKSTKGPRNQAEEIMQNLHVLQHAKRHCMDPTMSSDFASFLFSTFFHSKLVDDSKRTRLLLKHKCSKEDASVRLLFPSAQLDFFDVIYLDDCRLSTRSYSHGKTSDDSNILFRLNGTEQFGRIRAIFTLNRSQPMIFVAHFLNNSPLVCPLDQSQKIEFPGIQFSSSVRWSYILIDIDDFIEKTVYFESAGAGVSFCRFPNLTHSS</sequence>
<evidence type="ECO:0000313" key="3">
    <source>
        <dbReference type="Proteomes" id="UP000663828"/>
    </source>
</evidence>
<evidence type="ECO:0000313" key="1">
    <source>
        <dbReference type="EMBL" id="CAF1527503.1"/>
    </source>
</evidence>
<evidence type="ECO:0000313" key="2">
    <source>
        <dbReference type="EMBL" id="CAF1553165.1"/>
    </source>
</evidence>
<dbReference type="Proteomes" id="UP000663852">
    <property type="component" value="Unassembled WGS sequence"/>
</dbReference>
<evidence type="ECO:0000313" key="4">
    <source>
        <dbReference type="Proteomes" id="UP000663852"/>
    </source>
</evidence>
<dbReference type="EMBL" id="CAJNOJ010000837">
    <property type="protein sequence ID" value="CAF1527503.1"/>
    <property type="molecule type" value="Genomic_DNA"/>
</dbReference>
<proteinExistence type="predicted"/>
<name>A0A815V8V1_ADIRI</name>
<dbReference type="PANTHER" id="PTHR46579:SF1">
    <property type="entry name" value="F5_8 TYPE C DOMAIN-CONTAINING PROTEIN"/>
    <property type="match status" value="1"/>
</dbReference>
<dbReference type="PANTHER" id="PTHR46579">
    <property type="entry name" value="F5/8 TYPE C DOMAIN-CONTAINING PROTEIN-RELATED"/>
    <property type="match status" value="1"/>
</dbReference>
<comment type="caution">
    <text evidence="1">The sequence shown here is derived from an EMBL/GenBank/DDBJ whole genome shotgun (WGS) entry which is preliminary data.</text>
</comment>
<protein>
    <submittedName>
        <fullName evidence="1">Uncharacterized protein</fullName>
    </submittedName>
</protein>
<gene>
    <name evidence="1" type="ORF">EDS130_LOCUS44313</name>
    <name evidence="2" type="ORF">XAT740_LOCUS43054</name>
</gene>